<evidence type="ECO:0000256" key="1">
    <source>
        <dbReference type="SAM" id="Phobius"/>
    </source>
</evidence>
<dbReference type="GO" id="GO:0080120">
    <property type="term" value="P:CAAX-box protein maturation"/>
    <property type="evidence" value="ECO:0007669"/>
    <property type="project" value="UniProtKB-ARBA"/>
</dbReference>
<protein>
    <submittedName>
        <fullName evidence="3">CAAX amino terminal protease family protein isoform 1</fullName>
    </submittedName>
</protein>
<evidence type="ECO:0000313" key="4">
    <source>
        <dbReference type="Proteomes" id="UP000283530"/>
    </source>
</evidence>
<keyword evidence="1" id="KW-1133">Transmembrane helix</keyword>
<keyword evidence="4" id="KW-1185">Reference proteome</keyword>
<evidence type="ECO:0000259" key="2">
    <source>
        <dbReference type="Pfam" id="PF02517"/>
    </source>
</evidence>
<proteinExistence type="predicted"/>
<sequence>MAFSGMCTTSTSTSIPYLPQQQQHHHQVFGLLGFKLSFSDHLWLGWEYLGMMSPSISSSLLQSSLPIPRLSAASETLFKRNHAFVFCRREANVPEKGFRPFLLSSNRDKTFPIRPSLLESNEILGFGNGKTNSSVPKPGCRFVCSYDAKEESERNLPEKGPGFEWPIFERWDVPWEGQTVVLTMIACGISFVLTGFVEASVTSYLGIQIVNLGADEKAELLFVDQFIVTAVVLGVIYGLTKSFQPLPDDIFCYNWKEPFNLQKGWLLWAVLGIVVAFLAIALTGAALALFNGETPEREKDALIILLPLIGSSSISTAYLVGITGVLAPVLEETLFRGFLMVTLTKWLPTSVSVIISAAAFALAHLTPGEFPQLFVLGTALGFSYAHTRNLLTPITIHALWNSGVILILTFLQLQGYDISNLLQGS</sequence>
<dbReference type="InterPro" id="IPR003675">
    <property type="entry name" value="Rce1/LyrA-like_dom"/>
</dbReference>
<feature type="transmembrane region" description="Helical" evidence="1">
    <location>
        <begin position="346"/>
        <end position="363"/>
    </location>
</feature>
<gene>
    <name evidence="3" type="ORF">CKAN_01281100</name>
</gene>
<feature type="transmembrane region" description="Helical" evidence="1">
    <location>
        <begin position="302"/>
        <end position="326"/>
    </location>
</feature>
<accession>A0A3S3P694</accession>
<dbReference type="GO" id="GO:0006508">
    <property type="term" value="P:proteolysis"/>
    <property type="evidence" value="ECO:0007669"/>
    <property type="project" value="UniProtKB-KW"/>
</dbReference>
<name>A0A3S3P694_9MAGN</name>
<dbReference type="PANTHER" id="PTHR43592:SF15">
    <property type="entry name" value="CAAX AMINO TERMINAL PROTEASE FAMILY PROTEIN"/>
    <property type="match status" value="1"/>
</dbReference>
<dbReference type="Pfam" id="PF02517">
    <property type="entry name" value="Rce1-like"/>
    <property type="match status" value="1"/>
</dbReference>
<keyword evidence="1" id="KW-0812">Transmembrane</keyword>
<feature type="transmembrane region" description="Helical" evidence="1">
    <location>
        <begin position="219"/>
        <end position="239"/>
    </location>
</feature>
<feature type="domain" description="CAAX prenyl protease 2/Lysostaphin resistance protein A-like" evidence="2">
    <location>
        <begin position="316"/>
        <end position="402"/>
    </location>
</feature>
<comment type="caution">
    <text evidence="3">The sequence shown here is derived from an EMBL/GenBank/DDBJ whole genome shotgun (WGS) entry which is preliminary data.</text>
</comment>
<keyword evidence="1" id="KW-0472">Membrane</keyword>
<evidence type="ECO:0000313" key="3">
    <source>
        <dbReference type="EMBL" id="RWR84026.1"/>
    </source>
</evidence>
<dbReference type="EMBL" id="QPKB01000005">
    <property type="protein sequence ID" value="RWR84026.1"/>
    <property type="molecule type" value="Genomic_DNA"/>
</dbReference>
<keyword evidence="3" id="KW-0645">Protease</keyword>
<feature type="transmembrane region" description="Helical" evidence="1">
    <location>
        <begin position="393"/>
        <end position="413"/>
    </location>
</feature>
<dbReference type="OrthoDB" id="548974at2759"/>
<keyword evidence="3" id="KW-0378">Hydrolase</keyword>
<feature type="transmembrane region" description="Helical" evidence="1">
    <location>
        <begin position="265"/>
        <end position="290"/>
    </location>
</feature>
<dbReference type="Proteomes" id="UP000283530">
    <property type="component" value="Unassembled WGS sequence"/>
</dbReference>
<dbReference type="AlphaFoldDB" id="A0A3S3P694"/>
<organism evidence="3 4">
    <name type="scientific">Cinnamomum micranthum f. kanehirae</name>
    <dbReference type="NCBI Taxonomy" id="337451"/>
    <lineage>
        <taxon>Eukaryota</taxon>
        <taxon>Viridiplantae</taxon>
        <taxon>Streptophyta</taxon>
        <taxon>Embryophyta</taxon>
        <taxon>Tracheophyta</taxon>
        <taxon>Spermatophyta</taxon>
        <taxon>Magnoliopsida</taxon>
        <taxon>Magnoliidae</taxon>
        <taxon>Laurales</taxon>
        <taxon>Lauraceae</taxon>
        <taxon>Cinnamomum</taxon>
    </lineage>
</organism>
<dbReference type="PANTHER" id="PTHR43592">
    <property type="entry name" value="CAAX AMINO TERMINAL PROTEASE"/>
    <property type="match status" value="1"/>
</dbReference>
<reference evidence="3 4" key="1">
    <citation type="journal article" date="2019" name="Nat. Plants">
        <title>Stout camphor tree genome fills gaps in understanding of flowering plant genome evolution.</title>
        <authorList>
            <person name="Chaw S.M."/>
            <person name="Liu Y.C."/>
            <person name="Wu Y.W."/>
            <person name="Wang H.Y."/>
            <person name="Lin C.I."/>
            <person name="Wu C.S."/>
            <person name="Ke H.M."/>
            <person name="Chang L.Y."/>
            <person name="Hsu C.Y."/>
            <person name="Yang H.T."/>
            <person name="Sudianto E."/>
            <person name="Hsu M.H."/>
            <person name="Wu K.P."/>
            <person name="Wang L.N."/>
            <person name="Leebens-Mack J.H."/>
            <person name="Tsai I.J."/>
        </authorList>
    </citation>
    <scope>NUCLEOTIDE SEQUENCE [LARGE SCALE GENOMIC DNA]</scope>
    <source>
        <strain evidence="4">cv. Chaw 1501</strain>
        <tissue evidence="3">Young leaves</tissue>
    </source>
</reference>
<dbReference type="GO" id="GO:0004175">
    <property type="term" value="F:endopeptidase activity"/>
    <property type="evidence" value="ECO:0007669"/>
    <property type="project" value="UniProtKB-ARBA"/>
</dbReference>
<feature type="transmembrane region" description="Helical" evidence="1">
    <location>
        <begin position="180"/>
        <end position="207"/>
    </location>
</feature>
<dbReference type="STRING" id="337451.A0A3S3P694"/>